<feature type="transmembrane region" description="Helical" evidence="9">
    <location>
        <begin position="243"/>
        <end position="261"/>
    </location>
</feature>
<keyword evidence="5" id="KW-0547">Nucleotide-binding</keyword>
<evidence type="ECO:0000256" key="6">
    <source>
        <dbReference type="ARBA" id="ARBA00022840"/>
    </source>
</evidence>
<evidence type="ECO:0000256" key="9">
    <source>
        <dbReference type="SAM" id="Phobius"/>
    </source>
</evidence>
<dbReference type="PANTHER" id="PTHR43394">
    <property type="entry name" value="ATP-DEPENDENT PERMEASE MDL1, MITOCHONDRIAL"/>
    <property type="match status" value="1"/>
</dbReference>
<sequence length="574" mass="63642">MLYRLRRFLKPYMKETVIGSGAKLFEAVLELLLPIFMGKIIDIGIINKDIPYVVKMTILMFLTISVGLASASLCQYYASYTCQNVGNDIRKNLLNKISLFSYSDIDSFGNSTLINRMTNDVNMVVLAVAMLIRLVSRAPFLCIGALIMSVCIDAKMSLIFVFLIPIFILVIAVIMKMTVPLYKAAQGKMDFLGNVLRENLSGVRVIRAFANHENESRRIKESTEDVSKAYIKVTNLSALMNPLTSLIMNMGIILLLYFGGINVQIGTLTQGDIVILINYITQVLLALIVVANLLVTFTKASASASRINEVLSWAPSINDEEGIKDVFDEEVLEKEEIIQFDNVSFKYNSEDVLSNLSFVVNKGEVFGIIGTTGSGKSTVANLIPRFYESTAGSVLCFGKDVKEFSQSFLHKLIGIVPQKSVLFTGTIADNIKWGKEDASDEEIIDALKNAEAYEFVSRMKDGINSVIYEGGKNLSGGQRQRLAIARALVKKPPIIILDDSLSALDYETDKKLRKSLRDNLKDTTSIIISQRISSIISADKILVLDDGICMGLGTHEELLDSCSTYREIYESQTR</sequence>
<dbReference type="InterPro" id="IPR003593">
    <property type="entry name" value="AAA+_ATPase"/>
</dbReference>
<evidence type="ECO:0000256" key="5">
    <source>
        <dbReference type="ARBA" id="ARBA00022741"/>
    </source>
</evidence>
<evidence type="ECO:0000256" key="3">
    <source>
        <dbReference type="ARBA" id="ARBA00022475"/>
    </source>
</evidence>
<dbReference type="InterPro" id="IPR003439">
    <property type="entry name" value="ABC_transporter-like_ATP-bd"/>
</dbReference>
<dbReference type="PROSITE" id="PS00211">
    <property type="entry name" value="ABC_TRANSPORTER_1"/>
    <property type="match status" value="1"/>
</dbReference>
<feature type="domain" description="ABC transporter" evidence="10">
    <location>
        <begin position="338"/>
        <end position="571"/>
    </location>
</feature>
<evidence type="ECO:0000256" key="7">
    <source>
        <dbReference type="ARBA" id="ARBA00022989"/>
    </source>
</evidence>
<comment type="caution">
    <text evidence="12">The sequence shown here is derived from an EMBL/GenBank/DDBJ whole genome shotgun (WGS) entry which is preliminary data.</text>
</comment>
<dbReference type="SUPFAM" id="SSF52540">
    <property type="entry name" value="P-loop containing nucleoside triphosphate hydrolases"/>
    <property type="match status" value="1"/>
</dbReference>
<proteinExistence type="predicted"/>
<dbReference type="InterPro" id="IPR017871">
    <property type="entry name" value="ABC_transporter-like_CS"/>
</dbReference>
<evidence type="ECO:0000256" key="4">
    <source>
        <dbReference type="ARBA" id="ARBA00022692"/>
    </source>
</evidence>
<name>A0A2S7F9D0_CLOBU</name>
<dbReference type="AlphaFoldDB" id="A0A2S7F9D0"/>
<keyword evidence="4 9" id="KW-0812">Transmembrane</keyword>
<dbReference type="PROSITE" id="PS50893">
    <property type="entry name" value="ABC_TRANSPORTER_2"/>
    <property type="match status" value="1"/>
</dbReference>
<dbReference type="EMBL" id="LRDH01000113">
    <property type="protein sequence ID" value="PPV14064.1"/>
    <property type="molecule type" value="Genomic_DNA"/>
</dbReference>
<feature type="domain" description="ABC transmembrane type-1" evidence="11">
    <location>
        <begin position="17"/>
        <end position="299"/>
    </location>
</feature>
<feature type="transmembrane region" description="Helical" evidence="9">
    <location>
        <begin position="159"/>
        <end position="182"/>
    </location>
</feature>
<dbReference type="InterPro" id="IPR011527">
    <property type="entry name" value="ABC1_TM_dom"/>
</dbReference>
<dbReference type="CDD" id="cd18548">
    <property type="entry name" value="ABC_6TM_Tm287_like"/>
    <property type="match status" value="1"/>
</dbReference>
<evidence type="ECO:0000256" key="2">
    <source>
        <dbReference type="ARBA" id="ARBA00022448"/>
    </source>
</evidence>
<dbReference type="RefSeq" id="WP_043664222.1">
    <property type="nucleotide sequence ID" value="NZ_JSEG01000010.1"/>
</dbReference>
<dbReference type="GO" id="GO:0005524">
    <property type="term" value="F:ATP binding"/>
    <property type="evidence" value="ECO:0007669"/>
    <property type="project" value="UniProtKB-KW"/>
</dbReference>
<feature type="transmembrane region" description="Helical" evidence="9">
    <location>
        <begin position="123"/>
        <end position="147"/>
    </location>
</feature>
<dbReference type="SMART" id="SM00382">
    <property type="entry name" value="AAA"/>
    <property type="match status" value="1"/>
</dbReference>
<dbReference type="PANTHER" id="PTHR43394:SF1">
    <property type="entry name" value="ATP-BINDING CASSETTE SUB-FAMILY B MEMBER 10, MITOCHONDRIAL"/>
    <property type="match status" value="1"/>
</dbReference>
<dbReference type="FunFam" id="3.40.50.300:FF:000221">
    <property type="entry name" value="Multidrug ABC transporter ATP-binding protein"/>
    <property type="match status" value="1"/>
</dbReference>
<dbReference type="InterPro" id="IPR039421">
    <property type="entry name" value="Type_1_exporter"/>
</dbReference>
<dbReference type="GO" id="GO:0005886">
    <property type="term" value="C:plasma membrane"/>
    <property type="evidence" value="ECO:0007669"/>
    <property type="project" value="UniProtKB-SubCell"/>
</dbReference>
<feature type="transmembrane region" description="Helical" evidence="9">
    <location>
        <begin position="273"/>
        <end position="295"/>
    </location>
</feature>
<dbReference type="InterPro" id="IPR036640">
    <property type="entry name" value="ABC1_TM_sf"/>
</dbReference>
<comment type="subcellular location">
    <subcellularLocation>
        <location evidence="1">Cell membrane</location>
        <topology evidence="1">Multi-pass membrane protein</topology>
    </subcellularLocation>
</comment>
<feature type="transmembrane region" description="Helical" evidence="9">
    <location>
        <begin position="58"/>
        <end position="78"/>
    </location>
</feature>
<dbReference type="GO" id="GO:0015421">
    <property type="term" value="F:ABC-type oligopeptide transporter activity"/>
    <property type="evidence" value="ECO:0007669"/>
    <property type="project" value="TreeGrafter"/>
</dbReference>
<organism evidence="12 13">
    <name type="scientific">Clostridium butyricum</name>
    <dbReference type="NCBI Taxonomy" id="1492"/>
    <lineage>
        <taxon>Bacteria</taxon>
        <taxon>Bacillati</taxon>
        <taxon>Bacillota</taxon>
        <taxon>Clostridia</taxon>
        <taxon>Eubacteriales</taxon>
        <taxon>Clostridiaceae</taxon>
        <taxon>Clostridium</taxon>
    </lineage>
</organism>
<reference evidence="12 13" key="1">
    <citation type="submission" date="2016-01" db="EMBL/GenBank/DDBJ databases">
        <title>Characterization of the Clostridium difficile lineages that are prevalent in Hong Kong and China.</title>
        <authorList>
            <person name="Kwok J.S.-L."/>
            <person name="Lam W.-Y."/>
            <person name="Ip M."/>
            <person name="Chan T.-F."/>
            <person name="Hawkey P.M."/>
            <person name="Tsui S.K.-W."/>
        </authorList>
    </citation>
    <scope>NUCLEOTIDE SEQUENCE [LARGE SCALE GENOMIC DNA]</scope>
    <source>
        <strain evidence="12 13">300064</strain>
    </source>
</reference>
<dbReference type="GO" id="GO:0016887">
    <property type="term" value="F:ATP hydrolysis activity"/>
    <property type="evidence" value="ECO:0007669"/>
    <property type="project" value="InterPro"/>
</dbReference>
<keyword evidence="8 9" id="KW-0472">Membrane</keyword>
<evidence type="ECO:0000256" key="8">
    <source>
        <dbReference type="ARBA" id="ARBA00023136"/>
    </source>
</evidence>
<accession>A0A2S7F9D0</accession>
<keyword evidence="6 12" id="KW-0067">ATP-binding</keyword>
<dbReference type="Pfam" id="PF00664">
    <property type="entry name" value="ABC_membrane"/>
    <property type="match status" value="1"/>
</dbReference>
<dbReference type="Pfam" id="PF00005">
    <property type="entry name" value="ABC_tran"/>
    <property type="match status" value="1"/>
</dbReference>
<keyword evidence="3" id="KW-1003">Cell membrane</keyword>
<dbReference type="Proteomes" id="UP000238081">
    <property type="component" value="Unassembled WGS sequence"/>
</dbReference>
<keyword evidence="7 9" id="KW-1133">Transmembrane helix</keyword>
<dbReference type="SUPFAM" id="SSF90123">
    <property type="entry name" value="ABC transporter transmembrane region"/>
    <property type="match status" value="1"/>
</dbReference>
<dbReference type="InterPro" id="IPR027417">
    <property type="entry name" value="P-loop_NTPase"/>
</dbReference>
<gene>
    <name evidence="12" type="ORF">AWN73_14945</name>
</gene>
<evidence type="ECO:0000256" key="1">
    <source>
        <dbReference type="ARBA" id="ARBA00004651"/>
    </source>
</evidence>
<dbReference type="Gene3D" id="3.40.50.300">
    <property type="entry name" value="P-loop containing nucleotide triphosphate hydrolases"/>
    <property type="match status" value="1"/>
</dbReference>
<dbReference type="Gene3D" id="1.20.1560.10">
    <property type="entry name" value="ABC transporter type 1, transmembrane domain"/>
    <property type="match status" value="1"/>
</dbReference>
<protein>
    <submittedName>
        <fullName evidence="12">ATP-binding protein</fullName>
    </submittedName>
</protein>
<dbReference type="PROSITE" id="PS50929">
    <property type="entry name" value="ABC_TM1F"/>
    <property type="match status" value="1"/>
</dbReference>
<evidence type="ECO:0000313" key="12">
    <source>
        <dbReference type="EMBL" id="PPV14064.1"/>
    </source>
</evidence>
<keyword evidence="2" id="KW-0813">Transport</keyword>
<evidence type="ECO:0000259" key="11">
    <source>
        <dbReference type="PROSITE" id="PS50929"/>
    </source>
</evidence>
<evidence type="ECO:0000259" key="10">
    <source>
        <dbReference type="PROSITE" id="PS50893"/>
    </source>
</evidence>
<evidence type="ECO:0000313" key="13">
    <source>
        <dbReference type="Proteomes" id="UP000238081"/>
    </source>
</evidence>